<keyword evidence="2" id="KW-1185">Reference proteome</keyword>
<comment type="caution">
    <text evidence="1">The sequence shown here is derived from an EMBL/GenBank/DDBJ whole genome shotgun (WGS) entry which is preliminary data.</text>
</comment>
<dbReference type="RefSeq" id="WP_150012266.1">
    <property type="nucleotide sequence ID" value="NZ_VWSG01000005.1"/>
</dbReference>
<reference evidence="1 2" key="1">
    <citation type="submission" date="2019-09" db="EMBL/GenBank/DDBJ databases">
        <title>Genome sequence and assembly of Flavobacterium sp.</title>
        <authorList>
            <person name="Chhetri G."/>
        </authorList>
    </citation>
    <scope>NUCLEOTIDE SEQUENCE [LARGE SCALE GENOMIC DNA]</scope>
    <source>
        <strain evidence="1 2">SNL9</strain>
    </source>
</reference>
<dbReference type="AlphaFoldDB" id="A0A5M6CLR2"/>
<evidence type="ECO:0000313" key="2">
    <source>
        <dbReference type="Proteomes" id="UP000325141"/>
    </source>
</evidence>
<gene>
    <name evidence="1" type="ORF">F0460_08630</name>
</gene>
<proteinExistence type="predicted"/>
<dbReference type="Proteomes" id="UP000325141">
    <property type="component" value="Unassembled WGS sequence"/>
</dbReference>
<name>A0A5M6CLR2_9FLAO</name>
<dbReference type="EMBL" id="VWSG01000005">
    <property type="protein sequence ID" value="KAA5535370.1"/>
    <property type="molecule type" value="Genomic_DNA"/>
</dbReference>
<accession>A0A5M6CLR2</accession>
<sequence>MSKETMKLARKIQITIDLPTAEEKKEVWHKLYTWQDRCMRSANLIMSHLYVQSMIKDFLYLSEGVKYKLADEKKDPNGMLKCSHISSTYRMLSNRFKGEIPTNIFNSLNNELIKKFNRYYIEYVTGKRSLDNFKPDKGFLFGVPGIKRLQYNEEKKAFCFLLFSLPFKTYLGRDFTDKHALLQQVVDGKVKLCSSRMKLEKGKIFWMPVFEIPKEKHRLKPAVVAEASLSLEHPIFVRIGRNSLMIGNKEEFLHRRLAIQAAHSRTKAAVTYCRGGKGKERKLKALDRFKSLESNYIASRLHEYSRRLVDFCVKHQAATLVLMDMQQNSEIAKEEQFVLRNWSYYDLMSKIKYKAEKAGIELITA</sequence>
<organism evidence="1 2">
    <name type="scientific">Paenimyroides baculatum</name>
    <dbReference type="NCBI Taxonomy" id="2608000"/>
    <lineage>
        <taxon>Bacteria</taxon>
        <taxon>Pseudomonadati</taxon>
        <taxon>Bacteroidota</taxon>
        <taxon>Flavobacteriia</taxon>
        <taxon>Flavobacteriales</taxon>
        <taxon>Flavobacteriaceae</taxon>
        <taxon>Paenimyroides</taxon>
    </lineage>
</organism>
<evidence type="ECO:0000313" key="1">
    <source>
        <dbReference type="EMBL" id="KAA5535370.1"/>
    </source>
</evidence>
<protein>
    <submittedName>
        <fullName evidence="1">IS200/IS605 family element transposase accessory protein TnpB</fullName>
    </submittedName>
</protein>